<sequence>MQAPQIDPRTYQDIVAETEELAQQFTGWRPRSDGQPDAGQALIRIFARFAELIIERLNRVPEKNFLAFLNLIGTELLPPQPSRVPLTFHPVTNSPIDPVVPAGTQVAAPPLEGEEEGVVFETDQQLIVTRSQVLAAFSYEPVTDRYADRTRQVLGTLDEPFPIFRGDQPVAHQLYLACDALLSDAAGQTGILNLYSPDSWQWETWPLSWEYWDGTAWQELGATMAAAEGRLQVTISPLPELVPYQVNGLEAGWLRAQLTLPLPPDTAGLIPTSIAIGSARNPVDFSVPFQPFGQTYTYSD</sequence>
<organism evidence="1 2">
    <name type="scientific">Candidatus Entotheonella gemina</name>
    <dbReference type="NCBI Taxonomy" id="1429439"/>
    <lineage>
        <taxon>Bacteria</taxon>
        <taxon>Pseudomonadati</taxon>
        <taxon>Nitrospinota/Tectimicrobiota group</taxon>
        <taxon>Candidatus Tectimicrobiota</taxon>
        <taxon>Candidatus Entotheonellia</taxon>
        <taxon>Candidatus Entotheonellales</taxon>
        <taxon>Candidatus Entotheonellaceae</taxon>
        <taxon>Candidatus Entotheonella</taxon>
    </lineage>
</organism>
<gene>
    <name evidence="1" type="ORF">ETSY2_22655</name>
</gene>
<evidence type="ECO:0000313" key="1">
    <source>
        <dbReference type="EMBL" id="ETX05489.1"/>
    </source>
</evidence>
<proteinExistence type="predicted"/>
<feature type="non-terminal residue" evidence="1">
    <location>
        <position position="300"/>
    </location>
</feature>
<dbReference type="AlphaFoldDB" id="W4M566"/>
<reference evidence="1 2" key="1">
    <citation type="journal article" date="2014" name="Nature">
        <title>An environmental bacterial taxon with a large and distinct metabolic repertoire.</title>
        <authorList>
            <person name="Wilson M.C."/>
            <person name="Mori T."/>
            <person name="Ruckert C."/>
            <person name="Uria A.R."/>
            <person name="Helf M.J."/>
            <person name="Takada K."/>
            <person name="Gernert C."/>
            <person name="Steffens U.A."/>
            <person name="Heycke N."/>
            <person name="Schmitt S."/>
            <person name="Rinke C."/>
            <person name="Helfrich E.J."/>
            <person name="Brachmann A.O."/>
            <person name="Gurgui C."/>
            <person name="Wakimoto T."/>
            <person name="Kracht M."/>
            <person name="Crusemann M."/>
            <person name="Hentschel U."/>
            <person name="Abe I."/>
            <person name="Matsunaga S."/>
            <person name="Kalinowski J."/>
            <person name="Takeyama H."/>
            <person name="Piel J."/>
        </authorList>
    </citation>
    <scope>NUCLEOTIDE SEQUENCE [LARGE SCALE GENOMIC DNA]</scope>
    <source>
        <strain evidence="2">TSY2</strain>
    </source>
</reference>
<dbReference type="EMBL" id="AZHX01000944">
    <property type="protein sequence ID" value="ETX05489.1"/>
    <property type="molecule type" value="Genomic_DNA"/>
</dbReference>
<dbReference type="HOGENOM" id="CLU_929063_0_0_7"/>
<comment type="caution">
    <text evidence="1">The sequence shown here is derived from an EMBL/GenBank/DDBJ whole genome shotgun (WGS) entry which is preliminary data.</text>
</comment>
<evidence type="ECO:0000313" key="2">
    <source>
        <dbReference type="Proteomes" id="UP000019140"/>
    </source>
</evidence>
<protein>
    <recommendedName>
        <fullName evidence="3">Baseplate protein J-like domain-containing protein</fullName>
    </recommendedName>
</protein>
<dbReference type="Proteomes" id="UP000019140">
    <property type="component" value="Unassembled WGS sequence"/>
</dbReference>
<name>W4M566_9BACT</name>
<evidence type="ECO:0008006" key="3">
    <source>
        <dbReference type="Google" id="ProtNLM"/>
    </source>
</evidence>
<accession>W4M566</accession>
<keyword evidence="2" id="KW-1185">Reference proteome</keyword>